<dbReference type="PANTHER" id="PTHR24260:SF134">
    <property type="entry name" value="AT07769P-RELATED"/>
    <property type="match status" value="1"/>
</dbReference>
<comment type="caution">
    <text evidence="3">The sequence shown here is derived from an EMBL/GenBank/DDBJ whole genome shotgun (WGS) entry which is preliminary data.</text>
</comment>
<protein>
    <submittedName>
        <fullName evidence="3">(apollo) hypothetical protein</fullName>
    </submittedName>
</protein>
<dbReference type="OrthoDB" id="5565075at2759"/>
<dbReference type="SMART" id="SM00020">
    <property type="entry name" value="Tryp_SPc"/>
    <property type="match status" value="1"/>
</dbReference>
<dbReference type="PANTHER" id="PTHR24260">
    <property type="match status" value="1"/>
</dbReference>
<organism evidence="3 4">
    <name type="scientific">Parnassius apollo</name>
    <name type="common">Apollo butterfly</name>
    <name type="synonym">Papilio apollo</name>
    <dbReference type="NCBI Taxonomy" id="110799"/>
    <lineage>
        <taxon>Eukaryota</taxon>
        <taxon>Metazoa</taxon>
        <taxon>Ecdysozoa</taxon>
        <taxon>Arthropoda</taxon>
        <taxon>Hexapoda</taxon>
        <taxon>Insecta</taxon>
        <taxon>Pterygota</taxon>
        <taxon>Neoptera</taxon>
        <taxon>Endopterygota</taxon>
        <taxon>Lepidoptera</taxon>
        <taxon>Glossata</taxon>
        <taxon>Ditrysia</taxon>
        <taxon>Papilionoidea</taxon>
        <taxon>Papilionidae</taxon>
        <taxon>Parnassiinae</taxon>
        <taxon>Parnassini</taxon>
        <taxon>Parnassius</taxon>
        <taxon>Parnassius</taxon>
    </lineage>
</organism>
<evidence type="ECO:0000259" key="2">
    <source>
        <dbReference type="PROSITE" id="PS50240"/>
    </source>
</evidence>
<dbReference type="GO" id="GO:0006508">
    <property type="term" value="P:proteolysis"/>
    <property type="evidence" value="ECO:0007669"/>
    <property type="project" value="UniProtKB-KW"/>
</dbReference>
<evidence type="ECO:0000313" key="3">
    <source>
        <dbReference type="EMBL" id="CAG4937885.1"/>
    </source>
</evidence>
<gene>
    <name evidence="3" type="ORF">PAPOLLO_LOCUS1516</name>
</gene>
<keyword evidence="1" id="KW-0378">Hydrolase</keyword>
<keyword evidence="1" id="KW-0645">Protease</keyword>
<name>A0A8S3W2U3_PARAO</name>
<keyword evidence="4" id="KW-1185">Reference proteome</keyword>
<dbReference type="EMBL" id="CAJQZP010000088">
    <property type="protein sequence ID" value="CAG4937885.1"/>
    <property type="molecule type" value="Genomic_DNA"/>
</dbReference>
<dbReference type="InterPro" id="IPR033116">
    <property type="entry name" value="TRYPSIN_SER"/>
</dbReference>
<dbReference type="GO" id="GO:0004252">
    <property type="term" value="F:serine-type endopeptidase activity"/>
    <property type="evidence" value="ECO:0007669"/>
    <property type="project" value="InterPro"/>
</dbReference>
<dbReference type="PROSITE" id="PS50240">
    <property type="entry name" value="TRYPSIN_DOM"/>
    <property type="match status" value="1"/>
</dbReference>
<proteinExistence type="predicted"/>
<dbReference type="PROSITE" id="PS00134">
    <property type="entry name" value="TRYPSIN_HIS"/>
    <property type="match status" value="2"/>
</dbReference>
<keyword evidence="1" id="KW-0720">Serine protease</keyword>
<evidence type="ECO:0000313" key="4">
    <source>
        <dbReference type="Proteomes" id="UP000691718"/>
    </source>
</evidence>
<feature type="domain" description="Peptidase S1" evidence="2">
    <location>
        <begin position="1"/>
        <end position="272"/>
    </location>
</feature>
<evidence type="ECO:0000256" key="1">
    <source>
        <dbReference type="RuleBase" id="RU363034"/>
    </source>
</evidence>
<accession>A0A8S3W2U3</accession>
<dbReference type="CDD" id="cd00190">
    <property type="entry name" value="Tryp_SPc"/>
    <property type="match status" value="1"/>
</dbReference>
<dbReference type="InterPro" id="IPR051333">
    <property type="entry name" value="CLIP_Serine_Protease"/>
</dbReference>
<dbReference type="Proteomes" id="UP000691718">
    <property type="component" value="Unassembled WGS sequence"/>
</dbReference>
<sequence>MTNGATSVCGSSLLTNTRLVTAAHCWFDGRNQAREFTVVMGSTRLFFGGTRVVTSNVEVHSSYNPSNLNNDIAMITTAWITYNDNIRPINLPSGSLLNDNFAGTWAQAAGFGRTSDSTGITTDQFLSHVNLQVITNSVCQMFFGSAVVTSTLCTSGAGGTSTCGGDSGGPLSINNGGNTVLGGLVISLTTGETSVCGSSLLTNTRLVTAAHCWFDGRNQARQFTVVMGSTHLFYGGTRIVTSDVEVHSSYNPSNLNNDIALITTGWITYNAAGISSNQFLSYVNLQVIDHTLCRIVYGSSTVLSSTLCTSGAGGTSTCGGDSDGPLSINNGGNTVLLDKDNKEIQNRPTKPRFRYALYIGCEFVLIQQPIMVDTYSSTMLRNSLC</sequence>
<dbReference type="InterPro" id="IPR001254">
    <property type="entry name" value="Trypsin_dom"/>
</dbReference>
<dbReference type="AlphaFoldDB" id="A0A8S3W2U3"/>
<dbReference type="PROSITE" id="PS00135">
    <property type="entry name" value="TRYPSIN_SER"/>
    <property type="match status" value="1"/>
</dbReference>
<reference evidence="3" key="1">
    <citation type="submission" date="2021-04" db="EMBL/GenBank/DDBJ databases">
        <authorList>
            <person name="Tunstrom K."/>
        </authorList>
    </citation>
    <scope>NUCLEOTIDE SEQUENCE</scope>
</reference>
<dbReference type="Pfam" id="PF00089">
    <property type="entry name" value="Trypsin"/>
    <property type="match status" value="2"/>
</dbReference>
<dbReference type="InterPro" id="IPR018114">
    <property type="entry name" value="TRYPSIN_HIS"/>
</dbReference>